<evidence type="ECO:0000313" key="2">
    <source>
        <dbReference type="EMBL" id="MCP1168575.1"/>
    </source>
</evidence>
<dbReference type="Gene3D" id="1.10.260.40">
    <property type="entry name" value="lambda repressor-like DNA-binding domains"/>
    <property type="match status" value="1"/>
</dbReference>
<dbReference type="Pfam" id="PF01381">
    <property type="entry name" value="HTH_3"/>
    <property type="match status" value="1"/>
</dbReference>
<dbReference type="EMBL" id="JAMYXC010000129">
    <property type="protein sequence ID" value="MCP1168575.1"/>
    <property type="molecule type" value="Genomic_DNA"/>
</dbReference>
<evidence type="ECO:0000313" key="3">
    <source>
        <dbReference type="Proteomes" id="UP001139477"/>
    </source>
</evidence>
<sequence length="87" mass="9307">MTQAELGALSGIRAHHISMIETGTTKPTASTIFELLAALDLDCVLTQRGHPLGGPPLSIEGIFTEDDDDFPTSFRKARGTVDPDIDL</sequence>
<reference evidence="2" key="1">
    <citation type="submission" date="2022-06" db="EMBL/GenBank/DDBJ databases">
        <title>Limimaricola sediminis sp. nov., isolated from an intertidal sediment.</title>
        <authorList>
            <person name="Shao X."/>
        </authorList>
    </citation>
    <scope>NUCLEOTIDE SEQUENCE</scope>
    <source>
        <strain evidence="2">ASW11-118</strain>
    </source>
</reference>
<dbReference type="GO" id="GO:0003677">
    <property type="term" value="F:DNA binding"/>
    <property type="evidence" value="ECO:0007669"/>
    <property type="project" value="InterPro"/>
</dbReference>
<dbReference type="SUPFAM" id="SSF47413">
    <property type="entry name" value="lambda repressor-like DNA-binding domains"/>
    <property type="match status" value="1"/>
</dbReference>
<dbReference type="PROSITE" id="PS50943">
    <property type="entry name" value="HTH_CROC1"/>
    <property type="match status" value="1"/>
</dbReference>
<evidence type="ECO:0000259" key="1">
    <source>
        <dbReference type="PROSITE" id="PS50943"/>
    </source>
</evidence>
<comment type="caution">
    <text evidence="2">The sequence shown here is derived from an EMBL/GenBank/DDBJ whole genome shotgun (WGS) entry which is preliminary data.</text>
</comment>
<proteinExistence type="predicted"/>
<dbReference type="InterPro" id="IPR001387">
    <property type="entry name" value="Cro/C1-type_HTH"/>
</dbReference>
<dbReference type="Proteomes" id="UP001139477">
    <property type="component" value="Unassembled WGS sequence"/>
</dbReference>
<dbReference type="InterPro" id="IPR010982">
    <property type="entry name" value="Lambda_DNA-bd_dom_sf"/>
</dbReference>
<gene>
    <name evidence="2" type="ORF">NHG85_08570</name>
</gene>
<feature type="domain" description="HTH cro/C1-type" evidence="1">
    <location>
        <begin position="1"/>
        <end position="45"/>
    </location>
</feature>
<name>A0A9X2FQI9_9RHOB</name>
<dbReference type="CDD" id="cd00093">
    <property type="entry name" value="HTH_XRE"/>
    <property type="match status" value="1"/>
</dbReference>
<keyword evidence="3" id="KW-1185">Reference proteome</keyword>
<protein>
    <submittedName>
        <fullName evidence="2">Helix-turn-helix domain-containing protein</fullName>
    </submittedName>
</protein>
<organism evidence="2 3">
    <name type="scientific">Limimaricola litoreus</name>
    <dbReference type="NCBI Taxonomy" id="2955316"/>
    <lineage>
        <taxon>Bacteria</taxon>
        <taxon>Pseudomonadati</taxon>
        <taxon>Pseudomonadota</taxon>
        <taxon>Alphaproteobacteria</taxon>
        <taxon>Rhodobacterales</taxon>
        <taxon>Paracoccaceae</taxon>
        <taxon>Limimaricola</taxon>
    </lineage>
</organism>
<dbReference type="AlphaFoldDB" id="A0A9X2FQI9"/>
<accession>A0A9X2FQI9</accession>